<dbReference type="SUPFAM" id="SSF51735">
    <property type="entry name" value="NAD(P)-binding Rossmann-fold domains"/>
    <property type="match status" value="1"/>
</dbReference>
<dbReference type="InterPro" id="IPR049059">
    <property type="entry name" value="NAD_Glu_DH_HM1"/>
</dbReference>
<feature type="domain" description="NAD-glutamate dehydrogenase N-terminal ACT1" evidence="5">
    <location>
        <begin position="35"/>
        <end position="180"/>
    </location>
</feature>
<evidence type="ECO:0000313" key="9">
    <source>
        <dbReference type="Proteomes" id="UP000005555"/>
    </source>
</evidence>
<dbReference type="InterPro" id="IPR049064">
    <property type="entry name" value="NAD_Glu_DH_ACT3"/>
</dbReference>
<dbReference type="OrthoDB" id="9758052at2"/>
<dbReference type="InterPro" id="IPR046346">
    <property type="entry name" value="Aminoacid_DH-like_N_sf"/>
</dbReference>
<dbReference type="InterPro" id="IPR028971">
    <property type="entry name" value="NAD-GDH_cat"/>
</dbReference>
<dbReference type="InterPro" id="IPR024727">
    <property type="entry name" value="NAD_Glu_DH_N_ACT1"/>
</dbReference>
<dbReference type="GO" id="GO:0004069">
    <property type="term" value="F:L-aspartate:2-oxoglutarate aminotransferase activity"/>
    <property type="evidence" value="ECO:0007669"/>
    <property type="project" value="InterPro"/>
</dbReference>
<dbReference type="Proteomes" id="UP000005555">
    <property type="component" value="Unassembled WGS sequence"/>
</dbReference>
<dbReference type="Pfam" id="PF21078">
    <property type="entry name" value="GDH_HM3"/>
    <property type="match status" value="1"/>
</dbReference>
<dbReference type="eggNOG" id="COG2902">
    <property type="taxonomic scope" value="Bacteria"/>
</dbReference>
<dbReference type="InterPro" id="IPR049058">
    <property type="entry name" value="NAD_Glu_DH_HM2"/>
</dbReference>
<dbReference type="InterPro" id="IPR036291">
    <property type="entry name" value="NAD(P)-bd_dom_sf"/>
</dbReference>
<feature type="domain" description="NAD-glutamate dehydrogenase ACT3" evidence="7">
    <location>
        <begin position="583"/>
        <end position="661"/>
    </location>
</feature>
<proteinExistence type="predicted"/>
<organism evidence="8 9">
    <name type="scientific">gamma proteobacterium HTCC2207</name>
    <dbReference type="NCBI Taxonomy" id="314287"/>
    <lineage>
        <taxon>Bacteria</taxon>
        <taxon>Pseudomonadati</taxon>
        <taxon>Pseudomonadota</taxon>
        <taxon>Gammaproteobacteria</taxon>
        <taxon>Cellvibrionales</taxon>
        <taxon>Porticoccaceae</taxon>
        <taxon>SAR92 clade</taxon>
    </lineage>
</organism>
<keyword evidence="2" id="KW-0175">Coiled coil</keyword>
<feature type="coiled-coil region" evidence="2">
    <location>
        <begin position="198"/>
        <end position="225"/>
    </location>
</feature>
<dbReference type="Pfam" id="PF21079">
    <property type="entry name" value="GDH_HM2"/>
    <property type="match status" value="1"/>
</dbReference>
<reference evidence="8 9" key="1">
    <citation type="submission" date="2006-03" db="EMBL/GenBank/DDBJ databases">
        <authorList>
            <person name="Giovannoni S.J."/>
            <person name="Cho J.-C."/>
            <person name="Ferriera S."/>
            <person name="Johnson J."/>
            <person name="Kravitz S."/>
            <person name="Halpern A."/>
            <person name="Remington K."/>
            <person name="Beeson K."/>
            <person name="Tran B."/>
            <person name="Rogers Y.-H."/>
            <person name="Friedman R."/>
            <person name="Venter J.C."/>
        </authorList>
    </citation>
    <scope>NUCLEOTIDE SEQUENCE [LARGE SCALE GENOMIC DNA]</scope>
    <source>
        <strain evidence="8 9">HTCC2207</strain>
    </source>
</reference>
<keyword evidence="1" id="KW-0560">Oxidoreductase</keyword>
<evidence type="ECO:0000259" key="4">
    <source>
        <dbReference type="Pfam" id="PF21074"/>
    </source>
</evidence>
<evidence type="ECO:0000259" key="6">
    <source>
        <dbReference type="Pfam" id="PF21076"/>
    </source>
</evidence>
<protein>
    <submittedName>
        <fullName evidence="8">Uncharacterized protein</fullName>
    </submittedName>
</protein>
<evidence type="ECO:0000256" key="1">
    <source>
        <dbReference type="ARBA" id="ARBA00023002"/>
    </source>
</evidence>
<comment type="caution">
    <text evidence="8">The sequence shown here is derived from an EMBL/GenBank/DDBJ whole genome shotgun (WGS) entry which is preliminary data.</text>
</comment>
<dbReference type="Pfam" id="PF21074">
    <property type="entry name" value="GDH_C"/>
    <property type="match status" value="1"/>
</dbReference>
<dbReference type="SUPFAM" id="SSF53223">
    <property type="entry name" value="Aminoacid dehydrogenase-like, N-terminal domain"/>
    <property type="match status" value="1"/>
</dbReference>
<dbReference type="HOGENOM" id="CLU_003404_1_1_6"/>
<evidence type="ECO:0000256" key="2">
    <source>
        <dbReference type="SAM" id="Coils"/>
    </source>
</evidence>
<evidence type="ECO:0000313" key="8">
    <source>
        <dbReference type="EMBL" id="EAS46151.1"/>
    </source>
</evidence>
<accession>Q1YPM0</accession>
<dbReference type="Pfam" id="PF21077">
    <property type="entry name" value="GDH_ACT3"/>
    <property type="match status" value="1"/>
</dbReference>
<name>Q1YPM0_9GAMM</name>
<keyword evidence="9" id="KW-1185">Reference proteome</keyword>
<feature type="domain" description="NAD-glutamate dehydrogenase catalytic" evidence="3">
    <location>
        <begin position="761"/>
        <end position="1255"/>
    </location>
</feature>
<dbReference type="InterPro" id="IPR048381">
    <property type="entry name" value="GDH_C"/>
</dbReference>
<dbReference type="InterPro" id="IPR049056">
    <property type="entry name" value="NAD_Glu_DH_HM3"/>
</dbReference>
<gene>
    <name evidence="8" type="ORF">GB2207_00775</name>
</gene>
<dbReference type="InterPro" id="IPR049062">
    <property type="entry name" value="NAD_Glu_DH_ACT2"/>
</dbReference>
<evidence type="ECO:0000259" key="7">
    <source>
        <dbReference type="Pfam" id="PF21077"/>
    </source>
</evidence>
<dbReference type="Pfam" id="PF05088">
    <property type="entry name" value="Bac_GDH_CD"/>
    <property type="match status" value="1"/>
</dbReference>
<feature type="domain" description="NAD-glutamate dehydrogenase ACT2" evidence="6">
    <location>
        <begin position="408"/>
        <end position="497"/>
    </location>
</feature>
<evidence type="ECO:0000259" key="3">
    <source>
        <dbReference type="Pfam" id="PF05088"/>
    </source>
</evidence>
<dbReference type="Gene3D" id="3.40.50.720">
    <property type="entry name" value="NAD(P)-binding Rossmann-like Domain"/>
    <property type="match status" value="1"/>
</dbReference>
<dbReference type="EMBL" id="AAPI01000009">
    <property type="protein sequence ID" value="EAS46151.1"/>
    <property type="molecule type" value="Genomic_DNA"/>
</dbReference>
<evidence type="ECO:0000259" key="5">
    <source>
        <dbReference type="Pfam" id="PF21075"/>
    </source>
</evidence>
<dbReference type="Pfam" id="PF21075">
    <property type="entry name" value="GDH_ACT1"/>
    <property type="match status" value="1"/>
</dbReference>
<dbReference type="InterPro" id="IPR007780">
    <property type="entry name" value="NAD_Glu_DH_bac"/>
</dbReference>
<sequence length="1646" mass="186764">MDAKNINQRGELITSLNKIATRQLTQFQAQQFDNFIANAMHFYPDADYLARPAQDIFWNLWGLCRFSAESVEATNAENRARVRVFNPDPELDGWSSAHTTIYINQRDMPFLVDSLRIVLNRRGLNVFTLQSNPVWVVRNPQGAVERTHADFAEGAEREALITVEVDLHAESEFVDLRRELLDVLNDVEVVVAEFDPMRQRVETLIEELQNNAPEVEQLAESLEFLRWIHNGYFTFTGCVEFDLKVDGDKLYLSEAADSRCGLLKKYSGDRREGWVEELSPGVRALYESDELLTITKSSQRSRVHRDVYSDYVVVKRFDTLGLPCGEVRFMGLYTSQFYSYSPRRIPVLRNKVNWVLENSGFKASSHDGKALMAILDFHPRDELFFVSREDLAEIAIGIWQIYERRVIKAFIHPDPFDKFVSCIVYLPRESFSTQARMKIQHSIGDRLDAVESEFTTQFLPESVLVRIYLVYQVRNKSYLNVDGADLEDIVRQVTRDWCDEFAALAIEQGFEAQSTEIKSTDIQSTYIKSTDIKSTDTKSTVAQGAALARRFQRAFPAAYRELYSPHQALAHIALFESLEGAADIAIELQHQQAAENNHLQLKLFHRHQPLELSDMIPMLENLGFRVVMEHPYLIRPEADGDVWLQEFQLSFSLDVNVDVEAVQGSFKEALSTVWKGDAENDSFNRLVIGARLDWRAVAMLRLYARYLKQLGISYSQEFIADTLSRYLDITRNLVALFKSYFDPRYAGESRGERFQGLASKILGALDDVDNISEDNVIRSYLEVIQATLRTNFFQTIEDGSYKSYISVKLESGKISLAPKPRPEFEIFVYSPRVEGVHLRGGKVARGGLRWSDRLEDYRTEVLGLVKAQQVKNAVIVPTGAKGGFVAKQASMDAGRDAWLQEGIASYMLYIQALLDITDNIIEGEIVPPADVIRRDGDDPYLVVAADKGTATFSDIANEISHANNFWLGDAFASGGGNGYDHKAMGITARGAWVAVQRHFREIGIDIQQQDFTVVGVGDMGGDVFGNGMLLSEHIQLVSAFNHLHIFVDPNPDAASTFVERQRLFDTPRSTWDDFDRSLMSEGSAIYSRSSKSLTLTPQIKERFAIENDEVTPTELINGMLKSPVDLIWNGGIGTYVKASSENNADVGDRANDVLRVDGRDLRCKVFGEGGNLGMTQRGRIEFCLKGGLCNTDFIDNAAGVDCSDHEVNIKILLNQLVLNGQLGVEERNDFLESMTDTVAELVLHNNLRQTQAISLAQHRSDQQHAEYQRFMAWLESSGKLDRELEFLPTDDQLSERINRHKPSWTRPELAVLVCYSKVMLKEALVAADLLSEPYLAASVERAFPSALVERYPDEVIGHQLRQEIVATQLANDMVDRVGFSFFFRQMESTGASVGDVIRAYSTAMNILGLHQLWDSIEGSDLPATVQLDLLHIVIRLTRRTTRWLLRNRRQTLNCSEIINQFTGPMDLVLQQLEELHEVEWINLWSAEKDNITELGVEDKLASRLAASDSMFISLGVVDTVLELDKPVQQVAKLYFRLGEFLSLDWFMAQIVALHPENRWEDLARESYVDDLEGQRRRLTANLLRDIEGDNLDLLVEDWQQQQAPLIDRWRFMIKDLRHGPTPDFAMISVALRELLDLVQASIDGRE</sequence>
<dbReference type="PANTHER" id="PTHR43403:SF1">
    <property type="entry name" value="NAD-SPECIFIC GLUTAMATE DEHYDROGENASE"/>
    <property type="match status" value="1"/>
</dbReference>
<dbReference type="Pfam" id="PF21076">
    <property type="entry name" value="GDH_ACT2"/>
    <property type="match status" value="1"/>
</dbReference>
<dbReference type="GO" id="GO:0004352">
    <property type="term" value="F:glutamate dehydrogenase (NAD+) activity"/>
    <property type="evidence" value="ECO:0007669"/>
    <property type="project" value="InterPro"/>
</dbReference>
<dbReference type="GO" id="GO:0006538">
    <property type="term" value="P:L-glutamate catabolic process"/>
    <property type="evidence" value="ECO:0007669"/>
    <property type="project" value="InterPro"/>
</dbReference>
<dbReference type="PANTHER" id="PTHR43403">
    <property type="entry name" value="NAD-SPECIFIC GLUTAMATE DEHYDROGENASE"/>
    <property type="match status" value="1"/>
</dbReference>
<dbReference type="PIRSF" id="PIRSF036761">
    <property type="entry name" value="GDH_Mll4104"/>
    <property type="match status" value="1"/>
</dbReference>
<dbReference type="Pfam" id="PF21073">
    <property type="entry name" value="GDH_HM1"/>
    <property type="match status" value="1"/>
</dbReference>
<dbReference type="STRING" id="314287.GB2207_00775"/>
<feature type="domain" description="NAD-specific glutamate dehydrogenase C-terminal" evidence="4">
    <location>
        <begin position="1305"/>
        <end position="1635"/>
    </location>
</feature>